<evidence type="ECO:0000256" key="1">
    <source>
        <dbReference type="ARBA" id="ARBA00022729"/>
    </source>
</evidence>
<feature type="compositionally biased region" description="Polar residues" evidence="2">
    <location>
        <begin position="202"/>
        <end position="212"/>
    </location>
</feature>
<dbReference type="Pfam" id="PF18204">
    <property type="entry name" value="PGF-CTERM"/>
    <property type="match status" value="1"/>
</dbReference>
<gene>
    <name evidence="5" type="ORF">C447_06763</name>
</gene>
<protein>
    <recommendedName>
        <fullName evidence="4">PGF-CTERM archaeal protein-sorting signal domain-containing protein</fullName>
    </recommendedName>
</protein>
<keyword evidence="6" id="KW-1185">Reference proteome</keyword>
<comment type="caution">
    <text evidence="5">The sequence shown here is derived from an EMBL/GenBank/DDBJ whole genome shotgun (WGS) entry which is preliminary data.</text>
</comment>
<dbReference type="NCBIfam" id="TIGR04126">
    <property type="entry name" value="PGF_CTERM"/>
    <property type="match status" value="1"/>
</dbReference>
<proteinExistence type="predicted"/>
<reference evidence="5 6" key="1">
    <citation type="journal article" date="2014" name="PLoS Genet.">
        <title>Phylogenetically driven sequencing of extremely halophilic archaea reveals strategies for static and dynamic osmo-response.</title>
        <authorList>
            <person name="Becker E.A."/>
            <person name="Seitzer P.M."/>
            <person name="Tritt A."/>
            <person name="Larsen D."/>
            <person name="Krusor M."/>
            <person name="Yao A.I."/>
            <person name="Wu D."/>
            <person name="Madern D."/>
            <person name="Eisen J.A."/>
            <person name="Darling A.E."/>
            <person name="Facciotti M.T."/>
        </authorList>
    </citation>
    <scope>NUCLEOTIDE SEQUENCE [LARGE SCALE GENOMIC DNA]</scope>
    <source>
        <strain evidence="5 6">100A6</strain>
    </source>
</reference>
<dbReference type="Proteomes" id="UP000011566">
    <property type="component" value="Unassembled WGS sequence"/>
</dbReference>
<dbReference type="EMBL" id="AOMB01000020">
    <property type="protein sequence ID" value="EMA39197.1"/>
    <property type="molecule type" value="Genomic_DNA"/>
</dbReference>
<dbReference type="OrthoDB" id="214645at2157"/>
<feature type="compositionally biased region" description="Low complexity" evidence="2">
    <location>
        <begin position="489"/>
        <end position="530"/>
    </location>
</feature>
<feature type="transmembrane region" description="Helical" evidence="3">
    <location>
        <begin position="552"/>
        <end position="570"/>
    </location>
</feature>
<dbReference type="PATRIC" id="fig|1132509.6.peg.1532"/>
<sequence length="573" mass="56420">MTRTKVYRSVSLAVLVVLSAAVGAVALTGPAAAQESGENATNATDGSFYSPSEDDPLNVRFRNCCGTTVDSVADGVLNLNVVYGLFDGAYDLDISASGLSDDELDEVVFTDEGSDATDLDRTDIVGMDFSGVPAGEYEFTVSVTDGEGEATVPIEVTGDEGATNETNASAANETADESANESVSNETTSNASAANATDETSGNASIVANPATPGNESAFHNVSVVAGPEAEGNLSSVTVNYGESNASIGLVGGNIASATLDGDQVVNNTTTSSIGVDGRNLTVGFDGTLDVEEGDRITLNYTGVTNPTEAGEYTTGVGVNNGSVQNTTLAVSEPGSANATAGEDNASNASAANATDASGNASIVASPSAAGNESAFHNVSVVAGPDAEGNLSAVTVNYGESNASIGLVGGNIASATLDGDQVVNNTTTSNIGVDGRNLTVGFDGTLDVEEGDRITLNYTGVTNPPESGDYTVGVVVNNGSVQNTTLAVTESSAGANGTTGAGTTSATTDAGTAETTAMGTTSGGAATSGDAGTGGAGTSGDEEQGTEAGGPGFGVVVAVVALLAAALVAVRRR</sequence>
<keyword evidence="3" id="KW-0812">Transmembrane</keyword>
<feature type="domain" description="PGF-CTERM archaeal protein-sorting signal" evidence="4">
    <location>
        <begin position="551"/>
        <end position="572"/>
    </location>
</feature>
<evidence type="ECO:0000256" key="2">
    <source>
        <dbReference type="SAM" id="MobiDB-lite"/>
    </source>
</evidence>
<keyword evidence="3" id="KW-0472">Membrane</keyword>
<dbReference type="AlphaFoldDB" id="M0M057"/>
<dbReference type="GO" id="GO:0005886">
    <property type="term" value="C:plasma membrane"/>
    <property type="evidence" value="ECO:0007669"/>
    <property type="project" value="UniProtKB-SubCell"/>
</dbReference>
<keyword evidence="3" id="KW-1133">Transmembrane helix</keyword>
<name>M0M057_9EURY</name>
<feature type="compositionally biased region" description="Low complexity" evidence="2">
    <location>
        <begin position="163"/>
        <end position="173"/>
    </location>
</feature>
<feature type="compositionally biased region" description="Low complexity" evidence="2">
    <location>
        <begin position="341"/>
        <end position="356"/>
    </location>
</feature>
<feature type="region of interest" description="Disordered" evidence="2">
    <location>
        <begin position="489"/>
        <end position="548"/>
    </location>
</feature>
<feature type="region of interest" description="Disordered" evidence="2">
    <location>
        <begin position="156"/>
        <end position="212"/>
    </location>
</feature>
<keyword evidence="1" id="KW-0732">Signal</keyword>
<feature type="region of interest" description="Disordered" evidence="2">
    <location>
        <begin position="334"/>
        <end position="356"/>
    </location>
</feature>
<organism evidence="5 6">
    <name type="scientific">Halococcus hamelinensis 100A6</name>
    <dbReference type="NCBI Taxonomy" id="1132509"/>
    <lineage>
        <taxon>Archaea</taxon>
        <taxon>Methanobacteriati</taxon>
        <taxon>Methanobacteriota</taxon>
        <taxon>Stenosarchaea group</taxon>
        <taxon>Halobacteria</taxon>
        <taxon>Halobacteriales</taxon>
        <taxon>Halococcaceae</taxon>
        <taxon>Halococcus</taxon>
    </lineage>
</organism>
<evidence type="ECO:0000259" key="4">
    <source>
        <dbReference type="Pfam" id="PF18204"/>
    </source>
</evidence>
<feature type="compositionally biased region" description="Low complexity" evidence="2">
    <location>
        <begin position="180"/>
        <end position="201"/>
    </location>
</feature>
<dbReference type="InterPro" id="IPR026371">
    <property type="entry name" value="PGF_CTERM"/>
</dbReference>
<evidence type="ECO:0000313" key="6">
    <source>
        <dbReference type="Proteomes" id="UP000011566"/>
    </source>
</evidence>
<dbReference type="GO" id="GO:0030115">
    <property type="term" value="C:S-layer"/>
    <property type="evidence" value="ECO:0007669"/>
    <property type="project" value="UniProtKB-SubCell"/>
</dbReference>
<evidence type="ECO:0000313" key="5">
    <source>
        <dbReference type="EMBL" id="EMA39197.1"/>
    </source>
</evidence>
<accession>M0M057</accession>
<evidence type="ECO:0000256" key="3">
    <source>
        <dbReference type="SAM" id="Phobius"/>
    </source>
</evidence>